<sequence>MDISERIKNIEEEVANSISDLECFLQLLETEVQRFKSNIQGLSRDWNQRSICYGYTSLGSFS</sequence>
<reference evidence="1" key="3">
    <citation type="submission" date="2020-06" db="EMBL/GenBank/DDBJ databases">
        <title>Helianthus annuus Genome sequencing and assembly Release 2.</title>
        <authorList>
            <person name="Gouzy J."/>
            <person name="Langlade N."/>
            <person name="Munos S."/>
        </authorList>
    </citation>
    <scope>NUCLEOTIDE SEQUENCE</scope>
    <source>
        <tissue evidence="1">Leaves</tissue>
    </source>
</reference>
<reference evidence="1 3" key="1">
    <citation type="journal article" date="2017" name="Nature">
        <title>The sunflower genome provides insights into oil metabolism, flowering and Asterid evolution.</title>
        <authorList>
            <person name="Badouin H."/>
            <person name="Gouzy J."/>
            <person name="Grassa C.J."/>
            <person name="Murat F."/>
            <person name="Staton S.E."/>
            <person name="Cottret L."/>
            <person name="Lelandais-Briere C."/>
            <person name="Owens G.L."/>
            <person name="Carrere S."/>
            <person name="Mayjonade B."/>
            <person name="Legrand L."/>
            <person name="Gill N."/>
            <person name="Kane N.C."/>
            <person name="Bowers J.E."/>
            <person name="Hubner S."/>
            <person name="Bellec A."/>
            <person name="Berard A."/>
            <person name="Berges H."/>
            <person name="Blanchet N."/>
            <person name="Boniface M.C."/>
            <person name="Brunel D."/>
            <person name="Catrice O."/>
            <person name="Chaidir N."/>
            <person name="Claudel C."/>
            <person name="Donnadieu C."/>
            <person name="Faraut T."/>
            <person name="Fievet G."/>
            <person name="Helmstetter N."/>
            <person name="King M."/>
            <person name="Knapp S.J."/>
            <person name="Lai Z."/>
            <person name="Le Paslier M.C."/>
            <person name="Lippi Y."/>
            <person name="Lorenzon L."/>
            <person name="Mandel J.R."/>
            <person name="Marage G."/>
            <person name="Marchand G."/>
            <person name="Marquand E."/>
            <person name="Bret-Mestries E."/>
            <person name="Morien E."/>
            <person name="Nambeesan S."/>
            <person name="Nguyen T."/>
            <person name="Pegot-Espagnet P."/>
            <person name="Pouilly N."/>
            <person name="Raftis F."/>
            <person name="Sallet E."/>
            <person name="Schiex T."/>
            <person name="Thomas J."/>
            <person name="Vandecasteele C."/>
            <person name="Vares D."/>
            <person name="Vear F."/>
            <person name="Vautrin S."/>
            <person name="Crespi M."/>
            <person name="Mangin B."/>
            <person name="Burke J.M."/>
            <person name="Salse J."/>
            <person name="Munos S."/>
            <person name="Vincourt P."/>
            <person name="Rieseberg L.H."/>
            <person name="Langlade N.B."/>
        </authorList>
    </citation>
    <scope>NUCLEOTIDE SEQUENCE [LARGE SCALE GENOMIC DNA]</scope>
    <source>
        <strain evidence="3">cv. SF193</strain>
        <tissue evidence="1">Leaves</tissue>
    </source>
</reference>
<accession>A0A251URP7</accession>
<evidence type="ECO:0000313" key="1">
    <source>
        <dbReference type="EMBL" id="KAF5806623.1"/>
    </source>
</evidence>
<dbReference type="InParanoid" id="A0A251URP7"/>
<dbReference type="EMBL" id="MNCJ02000320">
    <property type="protein sequence ID" value="KAF5806623.1"/>
    <property type="molecule type" value="Genomic_DNA"/>
</dbReference>
<dbReference type="EMBL" id="CM007894">
    <property type="protein sequence ID" value="OTG26005.1"/>
    <property type="molecule type" value="Genomic_DNA"/>
</dbReference>
<reference evidence="2" key="2">
    <citation type="submission" date="2017-02" db="EMBL/GenBank/DDBJ databases">
        <title>Sunflower complete genome.</title>
        <authorList>
            <person name="Langlade N."/>
            <person name="Munos S."/>
        </authorList>
    </citation>
    <scope>NUCLEOTIDE SEQUENCE [LARGE SCALE GENOMIC DNA]</scope>
    <source>
        <tissue evidence="2">Leaves</tissue>
    </source>
</reference>
<dbReference type="Proteomes" id="UP000215914">
    <property type="component" value="Chromosome 5"/>
</dbReference>
<name>A0A251URP7_HELAN</name>
<dbReference type="Gramene" id="mRNA:HanXRQr2_Chr05g0223591">
    <property type="protein sequence ID" value="mRNA:HanXRQr2_Chr05g0223591"/>
    <property type="gene ID" value="HanXRQr2_Chr05g0223591"/>
</dbReference>
<gene>
    <name evidence="2" type="ORF">HannXRQ_Chr05g0153881</name>
    <name evidence="1" type="ORF">HanXRQr2_Chr05g0223591</name>
</gene>
<keyword evidence="3" id="KW-1185">Reference proteome</keyword>
<evidence type="ECO:0000313" key="2">
    <source>
        <dbReference type="EMBL" id="OTG26005.1"/>
    </source>
</evidence>
<evidence type="ECO:0000313" key="3">
    <source>
        <dbReference type="Proteomes" id="UP000215914"/>
    </source>
</evidence>
<proteinExistence type="predicted"/>
<protein>
    <submittedName>
        <fullName evidence="2">Uncharacterized protein</fullName>
    </submittedName>
</protein>
<organism evidence="2 3">
    <name type="scientific">Helianthus annuus</name>
    <name type="common">Common sunflower</name>
    <dbReference type="NCBI Taxonomy" id="4232"/>
    <lineage>
        <taxon>Eukaryota</taxon>
        <taxon>Viridiplantae</taxon>
        <taxon>Streptophyta</taxon>
        <taxon>Embryophyta</taxon>
        <taxon>Tracheophyta</taxon>
        <taxon>Spermatophyta</taxon>
        <taxon>Magnoliopsida</taxon>
        <taxon>eudicotyledons</taxon>
        <taxon>Gunneridae</taxon>
        <taxon>Pentapetalae</taxon>
        <taxon>asterids</taxon>
        <taxon>campanulids</taxon>
        <taxon>Asterales</taxon>
        <taxon>Asteraceae</taxon>
        <taxon>Asteroideae</taxon>
        <taxon>Heliantheae alliance</taxon>
        <taxon>Heliantheae</taxon>
        <taxon>Helianthus</taxon>
    </lineage>
</organism>
<dbReference type="AlphaFoldDB" id="A0A251URP7"/>